<dbReference type="Proteomes" id="UP000184245">
    <property type="component" value="Unassembled WGS sequence"/>
</dbReference>
<dbReference type="GO" id="GO:0019239">
    <property type="term" value="F:deaminase activity"/>
    <property type="evidence" value="ECO:0007669"/>
    <property type="project" value="UniProtKB-ARBA"/>
</dbReference>
<keyword evidence="5" id="KW-1185">Reference proteome</keyword>
<dbReference type="Pfam" id="PF07969">
    <property type="entry name" value="Amidohydro_3"/>
    <property type="match status" value="1"/>
</dbReference>
<evidence type="ECO:0000313" key="4">
    <source>
        <dbReference type="EMBL" id="SHF63709.1"/>
    </source>
</evidence>
<dbReference type="InterPro" id="IPR032466">
    <property type="entry name" value="Metal_Hydrolase"/>
</dbReference>
<dbReference type="SUPFAM" id="SSF51338">
    <property type="entry name" value="Composite domain of metallo-dependent hydrolases"/>
    <property type="match status" value="1"/>
</dbReference>
<evidence type="ECO:0000256" key="1">
    <source>
        <dbReference type="ARBA" id="ARBA00022723"/>
    </source>
</evidence>
<dbReference type="GO" id="GO:0016814">
    <property type="term" value="F:hydrolase activity, acting on carbon-nitrogen (but not peptide) bonds, in cyclic amidines"/>
    <property type="evidence" value="ECO:0007669"/>
    <property type="project" value="UniProtKB-ARBA"/>
</dbReference>
<dbReference type="AlphaFoldDB" id="A0A1M5D9I3"/>
<accession>A0A1M5D9I3</accession>
<dbReference type="CDD" id="cd01293">
    <property type="entry name" value="Bact_CD"/>
    <property type="match status" value="1"/>
</dbReference>
<evidence type="ECO:0000256" key="2">
    <source>
        <dbReference type="ARBA" id="ARBA00022801"/>
    </source>
</evidence>
<protein>
    <submittedName>
        <fullName evidence="4">Cytosine/adenosine deaminase</fullName>
    </submittedName>
</protein>
<proteinExistence type="predicted"/>
<dbReference type="SUPFAM" id="SSF51556">
    <property type="entry name" value="Metallo-dependent hydrolases"/>
    <property type="match status" value="1"/>
</dbReference>
<dbReference type="InterPro" id="IPR011059">
    <property type="entry name" value="Metal-dep_hydrolase_composite"/>
</dbReference>
<dbReference type="PANTHER" id="PTHR32027">
    <property type="entry name" value="CYTOSINE DEAMINASE"/>
    <property type="match status" value="1"/>
</dbReference>
<evidence type="ECO:0000313" key="5">
    <source>
        <dbReference type="Proteomes" id="UP000184245"/>
    </source>
</evidence>
<dbReference type="InterPro" id="IPR052349">
    <property type="entry name" value="Metallo-hydrolase_Enzymes"/>
</dbReference>
<keyword evidence="2" id="KW-0378">Hydrolase</keyword>
<dbReference type="STRING" id="1122155.SAMN02745158_04465"/>
<organism evidence="4 5">
    <name type="scientific">Lactonifactor longoviformis DSM 17459</name>
    <dbReference type="NCBI Taxonomy" id="1122155"/>
    <lineage>
        <taxon>Bacteria</taxon>
        <taxon>Bacillati</taxon>
        <taxon>Bacillota</taxon>
        <taxon>Clostridia</taxon>
        <taxon>Eubacteriales</taxon>
        <taxon>Clostridiaceae</taxon>
        <taxon>Lactonifactor</taxon>
    </lineage>
</organism>
<dbReference type="FunFam" id="3.20.20.140:FF:000019">
    <property type="entry name" value="Cytosine deaminase"/>
    <property type="match status" value="1"/>
</dbReference>
<dbReference type="InterPro" id="IPR013108">
    <property type="entry name" value="Amidohydro_3"/>
</dbReference>
<dbReference type="RefSeq" id="WP_207650967.1">
    <property type="nucleotide sequence ID" value="NZ_FQVI01000062.1"/>
</dbReference>
<reference evidence="4 5" key="1">
    <citation type="submission" date="2016-11" db="EMBL/GenBank/DDBJ databases">
        <authorList>
            <person name="Jaros S."/>
            <person name="Januszkiewicz K."/>
            <person name="Wedrychowicz H."/>
        </authorList>
    </citation>
    <scope>NUCLEOTIDE SEQUENCE [LARGE SCALE GENOMIC DNA]</scope>
    <source>
        <strain evidence="4 5">DSM 17459</strain>
    </source>
</reference>
<evidence type="ECO:0000259" key="3">
    <source>
        <dbReference type="Pfam" id="PF07969"/>
    </source>
</evidence>
<keyword evidence="1" id="KW-0479">Metal-binding</keyword>
<sequence>MNKIIHNVTLAGDIRRDLLLRDGQFAAIAEAGKLENSSDAEILDGTGFLLLPPLVDAHAHLDKTMLGMKWFHNNLEALLSERIANERESRKSIGLDSCTQAGKLIERSISMGTLAMRSHVDVDTVNGLSCLEGVLEAREKYKEYFFTELVAFPQSGLVSRPGTIELMEEALRMGADLVGGIDPAAVDRDPKGSVQAIFSLAEHFDKGVDIHLHEPGELGAFTMELIADHTIASGLQGRVTISHAFCLGKLEEARANSLLELLAEAGIQVTTGGQAYVPAVPSVKQLLDAGVNVCGGNDNVRDMWSPYGTGDMIERAQLIAMRNGFRRDEDLELALKICTENGAKLLQLEEYGISEGNSADFLLVCAENVAECVAAGPKERQVFKAGVLIAENGNYLA</sequence>
<dbReference type="Gene3D" id="2.30.40.10">
    <property type="entry name" value="Urease, subunit C, domain 1"/>
    <property type="match status" value="1"/>
</dbReference>
<dbReference type="NCBIfam" id="NF004636">
    <property type="entry name" value="PRK05985.1"/>
    <property type="match status" value="1"/>
</dbReference>
<dbReference type="Gene3D" id="3.20.20.140">
    <property type="entry name" value="Metal-dependent hydrolases"/>
    <property type="match status" value="1"/>
</dbReference>
<dbReference type="GO" id="GO:0046872">
    <property type="term" value="F:metal ion binding"/>
    <property type="evidence" value="ECO:0007669"/>
    <property type="project" value="UniProtKB-KW"/>
</dbReference>
<gene>
    <name evidence="4" type="ORF">SAMN02745158_04465</name>
</gene>
<feature type="domain" description="Amidohydrolase 3" evidence="3">
    <location>
        <begin position="149"/>
        <end position="364"/>
    </location>
</feature>
<dbReference type="EMBL" id="FQVI01000062">
    <property type="protein sequence ID" value="SHF63709.1"/>
    <property type="molecule type" value="Genomic_DNA"/>
</dbReference>
<name>A0A1M5D9I3_9CLOT</name>
<dbReference type="PANTHER" id="PTHR32027:SF9">
    <property type="entry name" value="BLL3847 PROTEIN"/>
    <property type="match status" value="1"/>
</dbReference>